<evidence type="ECO:0000313" key="4">
    <source>
        <dbReference type="Proteomes" id="UP001551695"/>
    </source>
</evidence>
<keyword evidence="1" id="KW-0732">Signal</keyword>
<protein>
    <submittedName>
        <fullName evidence="3">DUF4189 domain-containing protein</fullName>
    </submittedName>
</protein>
<comment type="caution">
    <text evidence="3">The sequence shown here is derived from an EMBL/GenBank/DDBJ whole genome shotgun (WGS) entry which is preliminary data.</text>
</comment>
<evidence type="ECO:0000313" key="3">
    <source>
        <dbReference type="EMBL" id="MEV0710373.1"/>
    </source>
</evidence>
<gene>
    <name evidence="3" type="ORF">AB0I48_22660</name>
</gene>
<dbReference type="Proteomes" id="UP001551695">
    <property type="component" value="Unassembled WGS sequence"/>
</dbReference>
<dbReference type="RefSeq" id="WP_157978802.1">
    <property type="nucleotide sequence ID" value="NZ_JBFAKC010000010.1"/>
</dbReference>
<keyword evidence="4" id="KW-1185">Reference proteome</keyword>
<sequence length="142" mass="14451">MNRAAIAIAVVGVAVGSMTGAGTANAADELYGAIAFSGNEWTYATSVDAASRADAIEEALLWCGWEGASDCEILADWEDGCGALVYSDNAVGTGIGPDRATALAYAYTSLADYYPPAILANVGSVDLSQTGISEVVCTANVR</sequence>
<name>A0ABV3FYF5_9NOCA</name>
<accession>A0ABV3FYF5</accession>
<dbReference type="EMBL" id="JBFAKC010000010">
    <property type="protein sequence ID" value="MEV0710373.1"/>
    <property type="molecule type" value="Genomic_DNA"/>
</dbReference>
<proteinExistence type="predicted"/>
<feature type="signal peptide" evidence="1">
    <location>
        <begin position="1"/>
        <end position="26"/>
    </location>
</feature>
<dbReference type="InterPro" id="IPR025240">
    <property type="entry name" value="DUF4189"/>
</dbReference>
<feature type="domain" description="DUF4189" evidence="2">
    <location>
        <begin position="31"/>
        <end position="111"/>
    </location>
</feature>
<evidence type="ECO:0000259" key="2">
    <source>
        <dbReference type="Pfam" id="PF13827"/>
    </source>
</evidence>
<dbReference type="Pfam" id="PF13827">
    <property type="entry name" value="DUF4189"/>
    <property type="match status" value="1"/>
</dbReference>
<evidence type="ECO:0000256" key="1">
    <source>
        <dbReference type="SAM" id="SignalP"/>
    </source>
</evidence>
<reference evidence="3 4" key="1">
    <citation type="submission" date="2024-06" db="EMBL/GenBank/DDBJ databases">
        <title>The Natural Products Discovery Center: Release of the First 8490 Sequenced Strains for Exploring Actinobacteria Biosynthetic Diversity.</title>
        <authorList>
            <person name="Kalkreuter E."/>
            <person name="Kautsar S.A."/>
            <person name="Yang D."/>
            <person name="Bader C.D."/>
            <person name="Teijaro C.N."/>
            <person name="Fluegel L."/>
            <person name="Davis C.M."/>
            <person name="Simpson J.R."/>
            <person name="Lauterbach L."/>
            <person name="Steele A.D."/>
            <person name="Gui C."/>
            <person name="Meng S."/>
            <person name="Li G."/>
            <person name="Viehrig K."/>
            <person name="Ye F."/>
            <person name="Su P."/>
            <person name="Kiefer A.F."/>
            <person name="Nichols A."/>
            <person name="Cepeda A.J."/>
            <person name="Yan W."/>
            <person name="Fan B."/>
            <person name="Jiang Y."/>
            <person name="Adhikari A."/>
            <person name="Zheng C.-J."/>
            <person name="Schuster L."/>
            <person name="Cowan T.M."/>
            <person name="Smanski M.J."/>
            <person name="Chevrette M.G."/>
            <person name="De Carvalho L.P.S."/>
            <person name="Shen B."/>
        </authorList>
    </citation>
    <scope>NUCLEOTIDE SEQUENCE [LARGE SCALE GENOMIC DNA]</scope>
    <source>
        <strain evidence="3 4">NPDC050403</strain>
    </source>
</reference>
<feature type="chain" id="PRO_5046286015" evidence="1">
    <location>
        <begin position="27"/>
        <end position="142"/>
    </location>
</feature>
<organism evidence="3 4">
    <name type="scientific">Nocardia aurea</name>
    <dbReference type="NCBI Taxonomy" id="2144174"/>
    <lineage>
        <taxon>Bacteria</taxon>
        <taxon>Bacillati</taxon>
        <taxon>Actinomycetota</taxon>
        <taxon>Actinomycetes</taxon>
        <taxon>Mycobacteriales</taxon>
        <taxon>Nocardiaceae</taxon>
        <taxon>Nocardia</taxon>
    </lineage>
</organism>